<proteinExistence type="predicted"/>
<dbReference type="AlphaFoldDB" id="L8ECC1"/>
<dbReference type="EMBL" id="HF583810">
    <property type="protein sequence ID" value="CCQ43307.1"/>
    <property type="molecule type" value="Genomic_DNA"/>
</dbReference>
<dbReference type="OrthoDB" id="10061407at2759"/>
<gene>
    <name evidence="1" type="primary">DNASE1</name>
</gene>
<sequence length="136" mass="15091">MAMNQEGRRVLGHRAVMAVSHQGAPFATLDVALASLSKVTLGPPDKRQGDWSPAPPSRTYLAHPCPILEDGGHHTCKGHGIGTFGLVIRHFKTKCKRDYQVQFLQQQETCAYRKKHVLATHLCGKPHRAIVFCTLR</sequence>
<dbReference type="ChiTaRS" id="DNASE1">
    <property type="organism name" value="human"/>
</dbReference>
<organism evidence="1">
    <name type="scientific">Homo sapiens</name>
    <name type="common">Human</name>
    <dbReference type="NCBI Taxonomy" id="9606"/>
    <lineage>
        <taxon>Eukaryota</taxon>
        <taxon>Metazoa</taxon>
        <taxon>Chordata</taxon>
        <taxon>Craniata</taxon>
        <taxon>Vertebrata</taxon>
        <taxon>Euteleostomi</taxon>
        <taxon>Mammalia</taxon>
        <taxon>Eutheria</taxon>
        <taxon>Euarchontoglires</taxon>
        <taxon>Primates</taxon>
        <taxon>Haplorrhini</taxon>
        <taxon>Catarrhini</taxon>
        <taxon>Hominidae</taxon>
        <taxon>Homo</taxon>
    </lineage>
</organism>
<accession>L8ECC1</accession>
<evidence type="ECO:0000313" key="1">
    <source>
        <dbReference type="EMBL" id="CCQ43307.1"/>
    </source>
</evidence>
<name>L8ECC1_HUMAN</name>
<protein>
    <submittedName>
        <fullName evidence="1">Alternative protein DNASE1</fullName>
    </submittedName>
</protein>
<reference evidence="1" key="1">
    <citation type="journal article" date="2013" name="PLoS ONE">
        <title>Direct detection of alternative open reading frames translation products in human significantly expands the proteome.</title>
        <authorList>
            <person name="Vanderperre B."/>
            <person name="Lucier J.-F."/>
            <person name="Motard J."/>
            <person name="Tremblay G."/>
            <person name="Vanderperre S."/>
            <person name="Wisztorski M."/>
            <person name="Salzet M."/>
            <person name="Boisvert F.-M."/>
            <person name="Roucou X."/>
        </authorList>
    </citation>
    <scope>NUCLEOTIDE SEQUENCE</scope>
</reference>